<evidence type="ECO:0000313" key="8">
    <source>
        <dbReference type="Proteomes" id="UP000008544"/>
    </source>
</evidence>
<reference evidence="7 8" key="2">
    <citation type="journal article" date="2008" name="Science">
        <title>Environmental genomics reveals a single-species ecosystem deep within Earth.</title>
        <authorList>
            <person name="Chivian D."/>
            <person name="Brodie E.L."/>
            <person name="Alm E.J."/>
            <person name="Culley D.E."/>
            <person name="Dehal P.S."/>
            <person name="Desantis T.Z."/>
            <person name="Gihring T.M."/>
            <person name="Lapidus A."/>
            <person name="Lin L.H."/>
            <person name="Lowry S.R."/>
            <person name="Moser D.P."/>
            <person name="Richardson P.M."/>
            <person name="Southam G."/>
            <person name="Wanger G."/>
            <person name="Pratt L.M."/>
            <person name="Andersen G.L."/>
            <person name="Hazen T.C."/>
            <person name="Brockman F.J."/>
            <person name="Arkin A.P."/>
            <person name="Onstott T.C."/>
        </authorList>
    </citation>
    <scope>NUCLEOTIDE SEQUENCE [LARGE SCALE GENOMIC DNA]</scope>
    <source>
        <strain evidence="7 8">MP104C</strain>
    </source>
</reference>
<sequence>MGLVGSLGFLEIIYGVLFDPVKTFRRLAEDPPFLLVLVIVTLVNAAGTLMSMLTVNTIAPAELGAEFDRLIAGVAPFLVLAGFFLWYAKWLGYGAVLHLVAQLLGGRNGPKATLTVYGLAGLPAVFMLPVQGFVVVAGLAETPASAILGLIGLGVFVWSLALLIIGLREVHQLSTGGAAIVVFAPVAAVAALFLLLLIVLVVGFAPVVPSPSGFPLGL</sequence>
<evidence type="ECO:0000256" key="1">
    <source>
        <dbReference type="ARBA" id="ARBA00004141"/>
    </source>
</evidence>
<feature type="transmembrane region" description="Helical" evidence="5">
    <location>
        <begin position="114"/>
        <end position="140"/>
    </location>
</feature>
<keyword evidence="3 5" id="KW-1133">Transmembrane helix</keyword>
<organism evidence="7 8">
    <name type="scientific">Desulforudis audaxviator (strain MP104C)</name>
    <dbReference type="NCBI Taxonomy" id="477974"/>
    <lineage>
        <taxon>Bacteria</taxon>
        <taxon>Bacillati</taxon>
        <taxon>Bacillota</taxon>
        <taxon>Clostridia</taxon>
        <taxon>Thermoanaerobacterales</taxon>
        <taxon>Candidatus Desulforudaceae</taxon>
        <taxon>Candidatus Desulforudis</taxon>
    </lineage>
</organism>
<protein>
    <recommendedName>
        <fullName evidence="6">Yip1 domain-containing protein</fullName>
    </recommendedName>
</protein>
<dbReference type="STRING" id="477974.Daud_2178"/>
<evidence type="ECO:0000259" key="6">
    <source>
        <dbReference type="Pfam" id="PF04893"/>
    </source>
</evidence>
<evidence type="ECO:0000256" key="3">
    <source>
        <dbReference type="ARBA" id="ARBA00022989"/>
    </source>
</evidence>
<gene>
    <name evidence="7" type="ordered locus">Daud_2178</name>
</gene>
<dbReference type="InterPro" id="IPR006977">
    <property type="entry name" value="Yip1_dom"/>
</dbReference>
<keyword evidence="2 5" id="KW-0812">Transmembrane</keyword>
<dbReference type="HOGENOM" id="CLU_090600_0_0_9"/>
<evidence type="ECO:0000256" key="5">
    <source>
        <dbReference type="SAM" id="Phobius"/>
    </source>
</evidence>
<accession>B1I6I3</accession>
<proteinExistence type="predicted"/>
<feature type="transmembrane region" description="Helical" evidence="5">
    <location>
        <begin position="34"/>
        <end position="55"/>
    </location>
</feature>
<evidence type="ECO:0000256" key="4">
    <source>
        <dbReference type="ARBA" id="ARBA00023136"/>
    </source>
</evidence>
<dbReference type="GO" id="GO:0016020">
    <property type="term" value="C:membrane"/>
    <property type="evidence" value="ECO:0007669"/>
    <property type="project" value="UniProtKB-SubCell"/>
</dbReference>
<comment type="subcellular location">
    <subcellularLocation>
        <location evidence="1">Membrane</location>
        <topology evidence="1">Multi-pass membrane protein</topology>
    </subcellularLocation>
</comment>
<dbReference type="AlphaFoldDB" id="B1I6I3"/>
<dbReference type="EMBL" id="CP000860">
    <property type="protein sequence ID" value="ACA60665.1"/>
    <property type="molecule type" value="Genomic_DNA"/>
</dbReference>
<evidence type="ECO:0000256" key="2">
    <source>
        <dbReference type="ARBA" id="ARBA00022692"/>
    </source>
</evidence>
<keyword evidence="8" id="KW-1185">Reference proteome</keyword>
<keyword evidence="4 5" id="KW-0472">Membrane</keyword>
<feature type="transmembrane region" description="Helical" evidence="5">
    <location>
        <begin position="67"/>
        <end position="84"/>
    </location>
</feature>
<dbReference type="eggNOG" id="ENOG5032VW2">
    <property type="taxonomic scope" value="Bacteria"/>
</dbReference>
<feature type="domain" description="Yip1" evidence="6">
    <location>
        <begin position="15"/>
        <end position="195"/>
    </location>
</feature>
<dbReference type="Proteomes" id="UP000008544">
    <property type="component" value="Chromosome"/>
</dbReference>
<feature type="transmembrane region" description="Helical" evidence="5">
    <location>
        <begin position="179"/>
        <end position="208"/>
    </location>
</feature>
<feature type="transmembrane region" description="Helical" evidence="5">
    <location>
        <begin position="146"/>
        <end position="167"/>
    </location>
</feature>
<reference evidence="8" key="1">
    <citation type="submission" date="2007-10" db="EMBL/GenBank/DDBJ databases">
        <title>Complete sequence of chromosome of Desulforudis audaxviator MP104C.</title>
        <authorList>
            <person name="Copeland A."/>
            <person name="Lucas S."/>
            <person name="Lapidus A."/>
            <person name="Barry K."/>
            <person name="Glavina del Rio T."/>
            <person name="Dalin E."/>
            <person name="Tice H."/>
            <person name="Bruce D."/>
            <person name="Pitluck S."/>
            <person name="Lowry S.R."/>
            <person name="Larimer F."/>
            <person name="Land M.L."/>
            <person name="Hauser L."/>
            <person name="Kyrpides N."/>
            <person name="Ivanova N.N."/>
            <person name="Richardson P."/>
        </authorList>
    </citation>
    <scope>NUCLEOTIDE SEQUENCE [LARGE SCALE GENOMIC DNA]</scope>
    <source>
        <strain evidence="8">MP104C</strain>
    </source>
</reference>
<dbReference type="KEGG" id="dau:Daud_2178"/>
<name>B1I6I3_DESAP</name>
<dbReference type="Pfam" id="PF04893">
    <property type="entry name" value="Yip1"/>
    <property type="match status" value="1"/>
</dbReference>
<evidence type="ECO:0000313" key="7">
    <source>
        <dbReference type="EMBL" id="ACA60665.1"/>
    </source>
</evidence>